<dbReference type="STRING" id="4615.A0A199UJD9"/>
<comment type="caution">
    <text evidence="4">The sequence shown here is derived from an EMBL/GenBank/DDBJ whole genome shotgun (WGS) entry which is preliminary data.</text>
</comment>
<dbReference type="FunFam" id="3.10.450.50:FF:000005">
    <property type="entry name" value="Nuclear transport factor 2"/>
    <property type="match status" value="1"/>
</dbReference>
<gene>
    <name evidence="4" type="ORF">ACMD2_13958</name>
</gene>
<organism evidence="4 5">
    <name type="scientific">Ananas comosus</name>
    <name type="common">Pineapple</name>
    <name type="synonym">Ananas ananas</name>
    <dbReference type="NCBI Taxonomy" id="4615"/>
    <lineage>
        <taxon>Eukaryota</taxon>
        <taxon>Viridiplantae</taxon>
        <taxon>Streptophyta</taxon>
        <taxon>Embryophyta</taxon>
        <taxon>Tracheophyta</taxon>
        <taxon>Spermatophyta</taxon>
        <taxon>Magnoliopsida</taxon>
        <taxon>Liliopsida</taxon>
        <taxon>Poales</taxon>
        <taxon>Bromeliaceae</taxon>
        <taxon>Bromelioideae</taxon>
        <taxon>Ananas</taxon>
    </lineage>
</organism>
<protein>
    <recommendedName>
        <fullName evidence="2">NTF2-related export protein</fullName>
    </recommendedName>
</protein>
<evidence type="ECO:0000256" key="2">
    <source>
        <dbReference type="RuleBase" id="RU369002"/>
    </source>
</evidence>
<evidence type="ECO:0000256" key="1">
    <source>
        <dbReference type="ARBA" id="ARBA00022490"/>
    </source>
</evidence>
<dbReference type="InterPro" id="IPR002075">
    <property type="entry name" value="NTF2_dom"/>
</dbReference>
<dbReference type="InterPro" id="IPR032710">
    <property type="entry name" value="NTF2-like_dom_sf"/>
</dbReference>
<keyword evidence="2" id="KW-0539">Nucleus</keyword>
<proteinExistence type="predicted"/>
<dbReference type="AlphaFoldDB" id="A0A199UJD9"/>
<dbReference type="PROSITE" id="PS50177">
    <property type="entry name" value="NTF2_DOMAIN"/>
    <property type="match status" value="1"/>
</dbReference>
<keyword evidence="1 2" id="KW-0963">Cytoplasm</keyword>
<dbReference type="GO" id="GO:0006606">
    <property type="term" value="P:protein import into nucleus"/>
    <property type="evidence" value="ECO:0007669"/>
    <property type="project" value="UniProtKB-ARBA"/>
</dbReference>
<sequence length="147" mass="16488">MDHQRDEKAGSICMEQEQQQQQQQQIEMVGKAFVEHYCRVFDTDRAALAALYDRGSLLSFEGQKVVGADEIARKLAQLPFGQCKHAVSTVDCQPSPVAGGILVFVSGSIQLPGEEHHLKFSQMFQLVLTQQHGSFFVQNDIFRLNYG</sequence>
<keyword evidence="2" id="KW-0653">Protein transport</keyword>
<evidence type="ECO:0000313" key="5">
    <source>
        <dbReference type="Proteomes" id="UP000092600"/>
    </source>
</evidence>
<evidence type="ECO:0000259" key="3">
    <source>
        <dbReference type="PROSITE" id="PS50177"/>
    </source>
</evidence>
<dbReference type="PANTHER" id="PTHR12612">
    <property type="entry name" value="NUCLEAR TRANSPORT FACTOR 2"/>
    <property type="match status" value="1"/>
</dbReference>
<dbReference type="InterPro" id="IPR045875">
    <property type="entry name" value="NTF2"/>
</dbReference>
<reference evidence="4 5" key="1">
    <citation type="journal article" date="2016" name="DNA Res.">
        <title>The draft genome of MD-2 pineapple using hybrid error correction of long reads.</title>
        <authorList>
            <person name="Redwan R.M."/>
            <person name="Saidin A."/>
            <person name="Kumar S.V."/>
        </authorList>
    </citation>
    <scope>NUCLEOTIDE SEQUENCE [LARGE SCALE GENOMIC DNA]</scope>
    <source>
        <strain evidence="5">cv. MD2</strain>
        <tissue evidence="4">Leaf</tissue>
    </source>
</reference>
<dbReference type="InterPro" id="IPR018222">
    <property type="entry name" value="Nuclear_transport_factor_2_euk"/>
</dbReference>
<dbReference type="GO" id="GO:0051028">
    <property type="term" value="P:mRNA transport"/>
    <property type="evidence" value="ECO:0007669"/>
    <property type="project" value="UniProtKB-UniRule"/>
</dbReference>
<evidence type="ECO:0000313" key="4">
    <source>
        <dbReference type="EMBL" id="OAY64854.1"/>
    </source>
</evidence>
<dbReference type="SUPFAM" id="SSF54427">
    <property type="entry name" value="NTF2-like"/>
    <property type="match status" value="1"/>
</dbReference>
<accession>A0A199UJD9</accession>
<dbReference type="Gene3D" id="3.10.450.50">
    <property type="match status" value="1"/>
</dbReference>
<dbReference type="Proteomes" id="UP000092600">
    <property type="component" value="Unassembled WGS sequence"/>
</dbReference>
<dbReference type="CDD" id="cd00780">
    <property type="entry name" value="NTF2"/>
    <property type="match status" value="1"/>
</dbReference>
<name>A0A199UJD9_ANACO</name>
<dbReference type="GO" id="GO:0005635">
    <property type="term" value="C:nuclear envelope"/>
    <property type="evidence" value="ECO:0007669"/>
    <property type="project" value="UniProtKB-ARBA"/>
</dbReference>
<comment type="subcellular location">
    <subcellularLocation>
        <location evidence="2">Cytoplasm</location>
    </subcellularLocation>
    <subcellularLocation>
        <location evidence="2">Nucleus</location>
    </subcellularLocation>
</comment>
<comment type="function">
    <text evidence="2">Has a role in nuclear-cytoplasmic transport of proteins and mRNAs.</text>
</comment>
<dbReference type="GO" id="GO:0005737">
    <property type="term" value="C:cytoplasm"/>
    <property type="evidence" value="ECO:0007669"/>
    <property type="project" value="UniProtKB-SubCell"/>
</dbReference>
<dbReference type="Pfam" id="PF02136">
    <property type="entry name" value="NTF2"/>
    <property type="match status" value="1"/>
</dbReference>
<keyword evidence="2" id="KW-0813">Transport</keyword>
<feature type="domain" description="NTF2" evidence="3">
    <location>
        <begin position="29"/>
        <end position="144"/>
    </location>
</feature>
<dbReference type="EMBL" id="LSRQ01007554">
    <property type="protein sequence ID" value="OAY64854.1"/>
    <property type="molecule type" value="Genomic_DNA"/>
</dbReference>